<evidence type="ECO:0000313" key="1">
    <source>
        <dbReference type="EMBL" id="KAF5313468.1"/>
    </source>
</evidence>
<dbReference type="AlphaFoldDB" id="A0A8H5EVF4"/>
<gene>
    <name evidence="1" type="ORF">D9611_008610</name>
</gene>
<name>A0A8H5EVF4_9AGAR</name>
<protein>
    <submittedName>
        <fullName evidence="1">Uncharacterized protein</fullName>
    </submittedName>
</protein>
<organism evidence="1 2">
    <name type="scientific">Ephemerocybe angulata</name>
    <dbReference type="NCBI Taxonomy" id="980116"/>
    <lineage>
        <taxon>Eukaryota</taxon>
        <taxon>Fungi</taxon>
        <taxon>Dikarya</taxon>
        <taxon>Basidiomycota</taxon>
        <taxon>Agaricomycotina</taxon>
        <taxon>Agaricomycetes</taxon>
        <taxon>Agaricomycetidae</taxon>
        <taxon>Agaricales</taxon>
        <taxon>Agaricineae</taxon>
        <taxon>Psathyrellaceae</taxon>
        <taxon>Ephemerocybe</taxon>
    </lineage>
</organism>
<proteinExistence type="predicted"/>
<reference evidence="1 2" key="1">
    <citation type="journal article" date="2020" name="ISME J.">
        <title>Uncovering the hidden diversity of litter-decomposition mechanisms in mushroom-forming fungi.</title>
        <authorList>
            <person name="Floudas D."/>
            <person name="Bentzer J."/>
            <person name="Ahren D."/>
            <person name="Johansson T."/>
            <person name="Persson P."/>
            <person name="Tunlid A."/>
        </authorList>
    </citation>
    <scope>NUCLEOTIDE SEQUENCE [LARGE SCALE GENOMIC DNA]</scope>
    <source>
        <strain evidence="1 2">CBS 175.51</strain>
    </source>
</reference>
<dbReference type="Proteomes" id="UP000541558">
    <property type="component" value="Unassembled WGS sequence"/>
</dbReference>
<dbReference type="EMBL" id="JAACJK010000224">
    <property type="protein sequence ID" value="KAF5313468.1"/>
    <property type="molecule type" value="Genomic_DNA"/>
</dbReference>
<accession>A0A8H5EVF4</accession>
<evidence type="ECO:0000313" key="2">
    <source>
        <dbReference type="Proteomes" id="UP000541558"/>
    </source>
</evidence>
<keyword evidence="2" id="KW-1185">Reference proteome</keyword>
<sequence length="64" mass="7180">MSWARSRGSKLNSRNSAGQLLSFTHHLPFPHFPPAHLNFQLQGAHRIVGTWKLGNDLRILSGGY</sequence>
<comment type="caution">
    <text evidence="1">The sequence shown here is derived from an EMBL/GenBank/DDBJ whole genome shotgun (WGS) entry which is preliminary data.</text>
</comment>